<proteinExistence type="predicted"/>
<dbReference type="EMBL" id="CAEZXX010000151">
    <property type="protein sequence ID" value="CAB4722328.1"/>
    <property type="molecule type" value="Genomic_DNA"/>
</dbReference>
<sequence>MRTLVPAVALRAVTIGTRAAIGARSTRTPVSTGAIGTPSAIVTRTTLSWASITAITTRTTPVVVALVTLGELLGDGLEGLVRGDDFDESGLLAGARGRQHRED</sequence>
<dbReference type="AlphaFoldDB" id="A0A6J6RK40"/>
<gene>
    <name evidence="1" type="ORF">UFOPK2602_01826</name>
    <name evidence="2" type="ORF">UFOPK4306_01662</name>
</gene>
<dbReference type="EMBL" id="CAFBQP010000066">
    <property type="protein sequence ID" value="CAB5065798.1"/>
    <property type="molecule type" value="Genomic_DNA"/>
</dbReference>
<reference evidence="1" key="1">
    <citation type="submission" date="2020-05" db="EMBL/GenBank/DDBJ databases">
        <authorList>
            <person name="Chiriac C."/>
            <person name="Salcher M."/>
            <person name="Ghai R."/>
            <person name="Kavagutti S V."/>
        </authorList>
    </citation>
    <scope>NUCLEOTIDE SEQUENCE</scope>
</reference>
<protein>
    <submittedName>
        <fullName evidence="1">Unannotated protein</fullName>
    </submittedName>
</protein>
<name>A0A6J6RK40_9ZZZZ</name>
<accession>A0A6J6RK40</accession>
<evidence type="ECO:0000313" key="2">
    <source>
        <dbReference type="EMBL" id="CAB5065798.1"/>
    </source>
</evidence>
<evidence type="ECO:0000313" key="1">
    <source>
        <dbReference type="EMBL" id="CAB4722328.1"/>
    </source>
</evidence>
<organism evidence="1">
    <name type="scientific">freshwater metagenome</name>
    <dbReference type="NCBI Taxonomy" id="449393"/>
    <lineage>
        <taxon>unclassified sequences</taxon>
        <taxon>metagenomes</taxon>
        <taxon>ecological metagenomes</taxon>
    </lineage>
</organism>